<dbReference type="VEuPathDB" id="FungiDB:BCV72DRAFT_336597"/>
<organism evidence="1 2">
    <name type="scientific">Rhizopus microsporus</name>
    <dbReference type="NCBI Taxonomy" id="58291"/>
    <lineage>
        <taxon>Eukaryota</taxon>
        <taxon>Fungi</taxon>
        <taxon>Fungi incertae sedis</taxon>
        <taxon>Mucoromycota</taxon>
        <taxon>Mucoromycotina</taxon>
        <taxon>Mucoromycetes</taxon>
        <taxon>Mucorales</taxon>
        <taxon>Mucorineae</taxon>
        <taxon>Rhizopodaceae</taxon>
        <taxon>Rhizopus</taxon>
    </lineage>
</organism>
<protein>
    <submittedName>
        <fullName evidence="1">Uncharacterized protein</fullName>
    </submittedName>
</protein>
<dbReference type="Proteomes" id="UP000242381">
    <property type="component" value="Unassembled WGS sequence"/>
</dbReference>
<dbReference type="EMBL" id="KV921267">
    <property type="protein sequence ID" value="ORE22384.1"/>
    <property type="molecule type" value="Genomic_DNA"/>
</dbReference>
<accession>A0A1X0SDJ8</accession>
<evidence type="ECO:0000313" key="1">
    <source>
        <dbReference type="EMBL" id="ORE22384.1"/>
    </source>
</evidence>
<gene>
    <name evidence="1" type="ORF">BCV71DRAFT_231425</name>
</gene>
<reference evidence="1 2" key="1">
    <citation type="journal article" date="2016" name="Proc. Natl. Acad. Sci. U.S.A.">
        <title>Lipid metabolic changes in an early divergent fungus govern the establishment of a mutualistic symbiosis with endobacteria.</title>
        <authorList>
            <person name="Lastovetsky O.A."/>
            <person name="Gaspar M.L."/>
            <person name="Mondo S.J."/>
            <person name="LaButti K.M."/>
            <person name="Sandor L."/>
            <person name="Grigoriev I.V."/>
            <person name="Henry S.A."/>
            <person name="Pawlowska T.E."/>
        </authorList>
    </citation>
    <scope>NUCLEOTIDE SEQUENCE [LARGE SCALE GENOMIC DNA]</scope>
    <source>
        <strain evidence="1 2">ATCC 11559</strain>
    </source>
</reference>
<dbReference type="AlphaFoldDB" id="A0A1X0SDJ8"/>
<evidence type="ECO:0000313" key="2">
    <source>
        <dbReference type="Proteomes" id="UP000242381"/>
    </source>
</evidence>
<proteinExistence type="predicted"/>
<name>A0A1X0SDJ8_RHIZD</name>
<sequence>MILYSNQFLTTIWSEKKKYFVALLSLASILGVSANSHCRSNAEVSWNVYDSSNGLDNGVMSIHGGKDGWTIPTVTAMNALSDCVFNFHGCSGVWTDNSYWKFSCNGGGMKWKQGVGSIEFNCSDGPYTCENFHPT</sequence>